<feature type="compositionally biased region" description="Basic and acidic residues" evidence="1">
    <location>
        <begin position="216"/>
        <end position="225"/>
    </location>
</feature>
<feature type="compositionally biased region" description="Low complexity" evidence="1">
    <location>
        <begin position="186"/>
        <end position="196"/>
    </location>
</feature>
<dbReference type="FunCoup" id="D8SJA6">
    <property type="interactions" value="522"/>
</dbReference>
<evidence type="ECO:0000256" key="1">
    <source>
        <dbReference type="SAM" id="MobiDB-lite"/>
    </source>
</evidence>
<feature type="region of interest" description="Disordered" evidence="1">
    <location>
        <begin position="46"/>
        <end position="149"/>
    </location>
</feature>
<dbReference type="InParanoid" id="D8SJA6"/>
<keyword evidence="3" id="KW-1185">Reference proteome</keyword>
<dbReference type="EMBL" id="GL377623">
    <property type="protein sequence ID" value="EFJ15418.1"/>
    <property type="molecule type" value="Genomic_DNA"/>
</dbReference>
<accession>D8SJA6</accession>
<gene>
    <name evidence="2" type="ORF">SELMODRAFT_422710</name>
</gene>
<dbReference type="eggNOG" id="ENOG502QW84">
    <property type="taxonomic scope" value="Eukaryota"/>
</dbReference>
<feature type="compositionally biased region" description="Basic and acidic residues" evidence="1">
    <location>
        <begin position="46"/>
        <end position="67"/>
    </location>
</feature>
<organism evidence="3">
    <name type="scientific">Selaginella moellendorffii</name>
    <name type="common">Spikemoss</name>
    <dbReference type="NCBI Taxonomy" id="88036"/>
    <lineage>
        <taxon>Eukaryota</taxon>
        <taxon>Viridiplantae</taxon>
        <taxon>Streptophyta</taxon>
        <taxon>Embryophyta</taxon>
        <taxon>Tracheophyta</taxon>
        <taxon>Lycopodiopsida</taxon>
        <taxon>Selaginellales</taxon>
        <taxon>Selaginellaceae</taxon>
        <taxon>Selaginella</taxon>
    </lineage>
</organism>
<evidence type="ECO:0000313" key="3">
    <source>
        <dbReference type="Proteomes" id="UP000001514"/>
    </source>
</evidence>
<dbReference type="Proteomes" id="UP000001514">
    <property type="component" value="Unassembled WGS sequence"/>
</dbReference>
<reference evidence="2 3" key="1">
    <citation type="journal article" date="2011" name="Science">
        <title>The Selaginella genome identifies genetic changes associated with the evolution of vascular plants.</title>
        <authorList>
            <person name="Banks J.A."/>
            <person name="Nishiyama T."/>
            <person name="Hasebe M."/>
            <person name="Bowman J.L."/>
            <person name="Gribskov M."/>
            <person name="dePamphilis C."/>
            <person name="Albert V.A."/>
            <person name="Aono N."/>
            <person name="Aoyama T."/>
            <person name="Ambrose B.A."/>
            <person name="Ashton N.W."/>
            <person name="Axtell M.J."/>
            <person name="Barker E."/>
            <person name="Barker M.S."/>
            <person name="Bennetzen J.L."/>
            <person name="Bonawitz N.D."/>
            <person name="Chapple C."/>
            <person name="Cheng C."/>
            <person name="Correa L.G."/>
            <person name="Dacre M."/>
            <person name="DeBarry J."/>
            <person name="Dreyer I."/>
            <person name="Elias M."/>
            <person name="Engstrom E.M."/>
            <person name="Estelle M."/>
            <person name="Feng L."/>
            <person name="Finet C."/>
            <person name="Floyd S.K."/>
            <person name="Frommer W.B."/>
            <person name="Fujita T."/>
            <person name="Gramzow L."/>
            <person name="Gutensohn M."/>
            <person name="Harholt J."/>
            <person name="Hattori M."/>
            <person name="Heyl A."/>
            <person name="Hirai T."/>
            <person name="Hiwatashi Y."/>
            <person name="Ishikawa M."/>
            <person name="Iwata M."/>
            <person name="Karol K.G."/>
            <person name="Koehler B."/>
            <person name="Kolukisaoglu U."/>
            <person name="Kubo M."/>
            <person name="Kurata T."/>
            <person name="Lalonde S."/>
            <person name="Li K."/>
            <person name="Li Y."/>
            <person name="Litt A."/>
            <person name="Lyons E."/>
            <person name="Manning G."/>
            <person name="Maruyama T."/>
            <person name="Michael T.P."/>
            <person name="Mikami K."/>
            <person name="Miyazaki S."/>
            <person name="Morinaga S."/>
            <person name="Murata T."/>
            <person name="Mueller-Roeber B."/>
            <person name="Nelson D.R."/>
            <person name="Obara M."/>
            <person name="Oguri Y."/>
            <person name="Olmstead R.G."/>
            <person name="Onodera N."/>
            <person name="Petersen B.L."/>
            <person name="Pils B."/>
            <person name="Prigge M."/>
            <person name="Rensing S.A."/>
            <person name="Riano-Pachon D.M."/>
            <person name="Roberts A.W."/>
            <person name="Sato Y."/>
            <person name="Scheller H.V."/>
            <person name="Schulz B."/>
            <person name="Schulz C."/>
            <person name="Shakirov E.V."/>
            <person name="Shibagaki N."/>
            <person name="Shinohara N."/>
            <person name="Shippen D.E."/>
            <person name="Soerensen I."/>
            <person name="Sotooka R."/>
            <person name="Sugimoto N."/>
            <person name="Sugita M."/>
            <person name="Sumikawa N."/>
            <person name="Tanurdzic M."/>
            <person name="Theissen G."/>
            <person name="Ulvskov P."/>
            <person name="Wakazuki S."/>
            <person name="Weng J.K."/>
            <person name="Willats W.W."/>
            <person name="Wipf D."/>
            <person name="Wolf P.G."/>
            <person name="Yang L."/>
            <person name="Zimmer A.D."/>
            <person name="Zhu Q."/>
            <person name="Mitros T."/>
            <person name="Hellsten U."/>
            <person name="Loque D."/>
            <person name="Otillar R."/>
            <person name="Salamov A."/>
            <person name="Schmutz J."/>
            <person name="Shapiro H."/>
            <person name="Lindquist E."/>
            <person name="Lucas S."/>
            <person name="Rokhsar D."/>
            <person name="Grigoriev I.V."/>
        </authorList>
    </citation>
    <scope>NUCLEOTIDE SEQUENCE [LARGE SCALE GENOMIC DNA]</scope>
</reference>
<protein>
    <recommendedName>
        <fullName evidence="4">DNA replication checkpoint mediator MRC1 domain-containing protein</fullName>
    </recommendedName>
</protein>
<feature type="compositionally biased region" description="Basic and acidic residues" evidence="1">
    <location>
        <begin position="237"/>
        <end position="246"/>
    </location>
</feature>
<dbReference type="STRING" id="88036.D8SJA6"/>
<name>D8SJA6_SELML</name>
<dbReference type="PANTHER" id="PTHR36005">
    <property type="entry name" value="DNA LIGASE-LIKE PROTEIN"/>
    <property type="match status" value="1"/>
</dbReference>
<sequence>MEGKLKRLRKVRQETSIAGFDERHDCSSTGGVDLGLERAAVDIELGSEKNADLEGHRDSTGDARPGDGMDFGGPGNLDSNGSLEGGSESESSKNSLDAWKKIAKKSKTGEAVSEDNPARSGMGHEDLDPTGSDNDSETSRNSLDELLSDGIVTKKKRKVFARERQAEELLSDGIENERARSGVGNGSFSGSESSKNSLDELLSDGVVTSSKKRKRIAEPENKPIDAHSLQPSSSLQDDTKHQVTKKELDEMHAESQRLLRETREAAFEAAPVFEVPMSGLLSKLRQRKIQLGWKSKLKVSHQNDVDVGHDTSQLPTISTSYCENEDECSGMNKVLEDTSSSKESPVRCSNAFRQPLEDTQDLFPDSQALDYILAGSQDNYNGGIHLDLHMTESQDEALGTTETVEAFPVKPPIMALIDDEAEAEDEDLILHNSEEDEGDDSAEVLEIIDRSAEAEEPLDNGRRADLHRQWLEQQDEAQTDSILWRIQGSSKQTEYTAEISSFLDADDSDPQELSRGTSVKLKETKEAAPPPSIGLEFLEEDMQIYHESSDDEETERTILRQRLLETAERQELFMSPADDESSREVLGIIKKANVSHSTTKRKSAQQETCVSVCKSKSIFSNRSTSNSSLLKQTICTNSKSFIFGRDDSSSLSGFSVAAQHTVNKETPAPKPIEQRGPSLFSILKQQQTDHPRPGERIVMADKLSIFGKFPKRKGKY</sequence>
<feature type="region of interest" description="Disordered" evidence="1">
    <location>
        <begin position="167"/>
        <end position="246"/>
    </location>
</feature>
<dbReference type="Gramene" id="EFJ15418">
    <property type="protein sequence ID" value="EFJ15418"/>
    <property type="gene ID" value="SELMODRAFT_422710"/>
</dbReference>
<evidence type="ECO:0000313" key="2">
    <source>
        <dbReference type="EMBL" id="EFJ15418.1"/>
    </source>
</evidence>
<dbReference type="HOGENOM" id="CLU_386072_0_0_1"/>
<feature type="compositionally biased region" description="Low complexity" evidence="1">
    <location>
        <begin position="76"/>
        <end position="96"/>
    </location>
</feature>
<proteinExistence type="predicted"/>
<dbReference type="KEGG" id="smo:SELMODRAFT_422710"/>
<dbReference type="AlphaFoldDB" id="D8SJA6"/>
<evidence type="ECO:0008006" key="4">
    <source>
        <dbReference type="Google" id="ProtNLM"/>
    </source>
</evidence>
<dbReference type="PANTHER" id="PTHR36005:SF1">
    <property type="entry name" value="DNA LIGASE-LIKE PROTEIN"/>
    <property type="match status" value="1"/>
</dbReference>